<dbReference type="SUPFAM" id="SSF46785">
    <property type="entry name" value="Winged helix' DNA-binding domain"/>
    <property type="match status" value="1"/>
</dbReference>
<dbReference type="EMBL" id="CM026421">
    <property type="protein sequence ID" value="KAG0590987.1"/>
    <property type="molecule type" value="Genomic_DNA"/>
</dbReference>
<feature type="compositionally biased region" description="Basic residues" evidence="1">
    <location>
        <begin position="85"/>
        <end position="142"/>
    </location>
</feature>
<sequence length="142" mass="17156">MAAGQALVREAMTHLKMRKGASVAQIRQQIQSNYSGKIDVQKRGVLTTALKGLLEKGQVEKKGPNYKLAEVSKLKNDEEEMGVPGRHHRRRRHHGGGGRRRHHKRRRHHRRRSRHRRRGRRHHRRRRGHHRRRRHSRRRRRR</sequence>
<protein>
    <recommendedName>
        <fullName evidence="2">H15 domain-containing protein</fullName>
    </recommendedName>
</protein>
<evidence type="ECO:0000313" key="3">
    <source>
        <dbReference type="EMBL" id="KAG0590987.1"/>
    </source>
</evidence>
<keyword evidence="4" id="KW-1185">Reference proteome</keyword>
<dbReference type="Gene3D" id="1.10.10.10">
    <property type="entry name" value="Winged helix-like DNA-binding domain superfamily/Winged helix DNA-binding domain"/>
    <property type="match status" value="1"/>
</dbReference>
<dbReference type="InterPro" id="IPR036388">
    <property type="entry name" value="WH-like_DNA-bd_sf"/>
</dbReference>
<feature type="region of interest" description="Disordered" evidence="1">
    <location>
        <begin position="61"/>
        <end position="142"/>
    </location>
</feature>
<reference evidence="3" key="1">
    <citation type="submission" date="2020-06" db="EMBL/GenBank/DDBJ databases">
        <title>WGS assembly of Ceratodon purpureus strain R40.</title>
        <authorList>
            <person name="Carey S.B."/>
            <person name="Jenkins J."/>
            <person name="Shu S."/>
            <person name="Lovell J.T."/>
            <person name="Sreedasyam A."/>
            <person name="Maumus F."/>
            <person name="Tiley G.P."/>
            <person name="Fernandez-Pozo N."/>
            <person name="Barry K."/>
            <person name="Chen C."/>
            <person name="Wang M."/>
            <person name="Lipzen A."/>
            <person name="Daum C."/>
            <person name="Saski C.A."/>
            <person name="Payton A.C."/>
            <person name="Mcbreen J.C."/>
            <person name="Conrad R.E."/>
            <person name="Kollar L.M."/>
            <person name="Olsson S."/>
            <person name="Huttunen S."/>
            <person name="Landis J.B."/>
            <person name="Wickett N.J."/>
            <person name="Johnson M.G."/>
            <person name="Rensing S.A."/>
            <person name="Grimwood J."/>
            <person name="Schmutz J."/>
            <person name="Mcdaniel S.F."/>
        </authorList>
    </citation>
    <scope>NUCLEOTIDE SEQUENCE</scope>
    <source>
        <strain evidence="3">R40</strain>
    </source>
</reference>
<dbReference type="GO" id="GO:0003677">
    <property type="term" value="F:DNA binding"/>
    <property type="evidence" value="ECO:0007669"/>
    <property type="project" value="InterPro"/>
</dbReference>
<dbReference type="SMART" id="SM00526">
    <property type="entry name" value="H15"/>
    <property type="match status" value="1"/>
</dbReference>
<dbReference type="InterPro" id="IPR005818">
    <property type="entry name" value="Histone_H1/H5_H15"/>
</dbReference>
<evidence type="ECO:0000313" key="4">
    <source>
        <dbReference type="Proteomes" id="UP000822688"/>
    </source>
</evidence>
<evidence type="ECO:0000256" key="1">
    <source>
        <dbReference type="SAM" id="MobiDB-lite"/>
    </source>
</evidence>
<gene>
    <name evidence="3" type="ORF">KC19_1G140800</name>
</gene>
<dbReference type="GO" id="GO:0000786">
    <property type="term" value="C:nucleosome"/>
    <property type="evidence" value="ECO:0007669"/>
    <property type="project" value="InterPro"/>
</dbReference>
<evidence type="ECO:0000259" key="2">
    <source>
        <dbReference type="PROSITE" id="PS51504"/>
    </source>
</evidence>
<name>A0A8T0J5X1_CERPU</name>
<proteinExistence type="predicted"/>
<organism evidence="3 4">
    <name type="scientific">Ceratodon purpureus</name>
    <name type="common">Fire moss</name>
    <name type="synonym">Dicranum purpureum</name>
    <dbReference type="NCBI Taxonomy" id="3225"/>
    <lineage>
        <taxon>Eukaryota</taxon>
        <taxon>Viridiplantae</taxon>
        <taxon>Streptophyta</taxon>
        <taxon>Embryophyta</taxon>
        <taxon>Bryophyta</taxon>
        <taxon>Bryophytina</taxon>
        <taxon>Bryopsida</taxon>
        <taxon>Dicranidae</taxon>
        <taxon>Pseudoditrichales</taxon>
        <taxon>Ditrichaceae</taxon>
        <taxon>Ceratodon</taxon>
    </lineage>
</organism>
<dbReference type="AlphaFoldDB" id="A0A8T0J5X1"/>
<feature type="domain" description="H15" evidence="2">
    <location>
        <begin position="1"/>
        <end position="70"/>
    </location>
</feature>
<dbReference type="GO" id="GO:0006334">
    <property type="term" value="P:nucleosome assembly"/>
    <property type="evidence" value="ECO:0007669"/>
    <property type="project" value="InterPro"/>
</dbReference>
<dbReference type="Proteomes" id="UP000822688">
    <property type="component" value="Chromosome 1"/>
</dbReference>
<dbReference type="PROSITE" id="PS51504">
    <property type="entry name" value="H15"/>
    <property type="match status" value="1"/>
</dbReference>
<comment type="caution">
    <text evidence="3">The sequence shown here is derived from an EMBL/GenBank/DDBJ whole genome shotgun (WGS) entry which is preliminary data.</text>
</comment>
<dbReference type="OrthoDB" id="10483050at2759"/>
<accession>A0A8T0J5X1</accession>
<dbReference type="InterPro" id="IPR036390">
    <property type="entry name" value="WH_DNA-bd_sf"/>
</dbReference>
<dbReference type="Pfam" id="PF00538">
    <property type="entry name" value="Linker_histone"/>
    <property type="match status" value="1"/>
</dbReference>